<dbReference type="EMBL" id="JACHET010000001">
    <property type="protein sequence ID" value="MBB6184309.1"/>
    <property type="molecule type" value="Genomic_DNA"/>
</dbReference>
<sequence length="65" mass="7890">MKRVLSFLYTVGSIATFVYLMFFDKHGLYQGWNWFIKIPLNVFLASLWPLYWIAAYFLHWIPAFH</sequence>
<evidence type="ECO:0000313" key="4">
    <source>
        <dbReference type="Proteomes" id="UP000029708"/>
    </source>
</evidence>
<comment type="caution">
    <text evidence="2">The sequence shown here is derived from an EMBL/GenBank/DDBJ whole genome shotgun (WGS) entry which is preliminary data.</text>
</comment>
<keyword evidence="1" id="KW-0472">Membrane</keyword>
<feature type="transmembrane region" description="Helical" evidence="1">
    <location>
        <begin position="35"/>
        <end position="58"/>
    </location>
</feature>
<reference evidence="3 5" key="2">
    <citation type="submission" date="2020-08" db="EMBL/GenBank/DDBJ databases">
        <title>Genomic Encyclopedia of Type Strains, Phase IV (KMG-IV): sequencing the most valuable type-strain genomes for metagenomic binning, comparative biology and taxonomic classification.</title>
        <authorList>
            <person name="Goeker M."/>
        </authorList>
    </citation>
    <scope>NUCLEOTIDE SEQUENCE [LARGE SCALE GENOMIC DNA]</scope>
    <source>
        <strain evidence="3 5">DSM 107085</strain>
    </source>
</reference>
<organism evidence="2 4">
    <name type="scientific">Oleiagrimonas soli</name>
    <dbReference type="NCBI Taxonomy" id="1543381"/>
    <lineage>
        <taxon>Bacteria</taxon>
        <taxon>Pseudomonadati</taxon>
        <taxon>Pseudomonadota</taxon>
        <taxon>Gammaproteobacteria</taxon>
        <taxon>Lysobacterales</taxon>
        <taxon>Rhodanobacteraceae</taxon>
        <taxon>Oleiagrimonas</taxon>
    </lineage>
</organism>
<feature type="transmembrane region" description="Helical" evidence="1">
    <location>
        <begin position="6"/>
        <end position="23"/>
    </location>
</feature>
<reference evidence="2 4" key="1">
    <citation type="submission" date="2014-09" db="EMBL/GenBank/DDBJ databases">
        <title>Xanthomonadaceae 3.5X direct submission.</title>
        <authorList>
            <person name="Fang T."/>
            <person name="Wang H."/>
        </authorList>
    </citation>
    <scope>NUCLEOTIDE SEQUENCE [LARGE SCALE GENOMIC DNA]</scope>
    <source>
        <strain evidence="2 4">3.5X</strain>
    </source>
</reference>
<keyword evidence="1" id="KW-1133">Transmembrane helix</keyword>
<accession>A0A099CYR4</accession>
<dbReference type="Proteomes" id="UP000560000">
    <property type="component" value="Unassembled WGS sequence"/>
</dbReference>
<keyword evidence="4" id="KW-1185">Reference proteome</keyword>
<gene>
    <name evidence="3" type="ORF">HNQ86_001654</name>
    <name evidence="2" type="ORF">LF63_0102885</name>
</gene>
<dbReference type="OrthoDB" id="9255785at2"/>
<evidence type="ECO:0000313" key="5">
    <source>
        <dbReference type="Proteomes" id="UP000560000"/>
    </source>
</evidence>
<evidence type="ECO:0000313" key="3">
    <source>
        <dbReference type="EMBL" id="MBB6184309.1"/>
    </source>
</evidence>
<name>A0A099CYR4_9GAMM</name>
<dbReference type="EMBL" id="JROI01000007">
    <property type="protein sequence ID" value="KGI78884.1"/>
    <property type="molecule type" value="Genomic_DNA"/>
</dbReference>
<dbReference type="RefSeq" id="WP_043099503.1">
    <property type="nucleotide sequence ID" value="NZ_JACHET010000001.1"/>
</dbReference>
<dbReference type="AlphaFoldDB" id="A0A099CYR4"/>
<dbReference type="Proteomes" id="UP000029708">
    <property type="component" value="Unassembled WGS sequence"/>
</dbReference>
<keyword evidence="1" id="KW-0812">Transmembrane</keyword>
<proteinExistence type="predicted"/>
<protein>
    <submittedName>
        <fullName evidence="2">Uncharacterized protein</fullName>
    </submittedName>
</protein>
<dbReference type="HOGENOM" id="CLU_2875503_0_0_6"/>
<evidence type="ECO:0000313" key="2">
    <source>
        <dbReference type="EMBL" id="KGI78884.1"/>
    </source>
</evidence>
<evidence type="ECO:0000256" key="1">
    <source>
        <dbReference type="SAM" id="Phobius"/>
    </source>
</evidence>